<dbReference type="PANTHER" id="PTHR43364:SF4">
    <property type="entry name" value="NAD(P)-LINKED OXIDOREDUCTASE SUPERFAMILY PROTEIN"/>
    <property type="match status" value="1"/>
</dbReference>
<dbReference type="Pfam" id="PF00248">
    <property type="entry name" value="Aldo_ket_red"/>
    <property type="match status" value="1"/>
</dbReference>
<dbReference type="EMBL" id="CP136920">
    <property type="protein sequence ID" value="WOO40727.1"/>
    <property type="molecule type" value="Genomic_DNA"/>
</dbReference>
<keyword evidence="4" id="KW-1185">Reference proteome</keyword>
<proteinExistence type="predicted"/>
<dbReference type="InterPro" id="IPR050523">
    <property type="entry name" value="AKR_Detox_Biosynth"/>
</dbReference>
<dbReference type="AlphaFoldDB" id="A0AAQ3QVE6"/>
<dbReference type="InterPro" id="IPR036812">
    <property type="entry name" value="NAD(P)_OxRdtase_dom_sf"/>
</dbReference>
<dbReference type="SUPFAM" id="SSF51430">
    <property type="entry name" value="NAD(P)-linked oxidoreductase"/>
    <property type="match status" value="1"/>
</dbReference>
<dbReference type="GO" id="GO:0005829">
    <property type="term" value="C:cytosol"/>
    <property type="evidence" value="ECO:0007669"/>
    <property type="project" value="TreeGrafter"/>
</dbReference>
<evidence type="ECO:0000313" key="4">
    <source>
        <dbReference type="Proteomes" id="UP001304300"/>
    </source>
</evidence>
<dbReference type="RefSeq" id="WP_317832899.1">
    <property type="nucleotide sequence ID" value="NZ_CP136920.1"/>
</dbReference>
<evidence type="ECO:0000256" key="1">
    <source>
        <dbReference type="ARBA" id="ARBA00023002"/>
    </source>
</evidence>
<name>A0AAQ3QVE6_9BACT</name>
<dbReference type="Gene3D" id="3.20.20.100">
    <property type="entry name" value="NADP-dependent oxidoreductase domain"/>
    <property type="match status" value="1"/>
</dbReference>
<sequence length="322" mass="36280">MKTIDIPNTDLTVSEFCFGTMQFGNKVTGLAIDELFNAYRDAGGNFLDTAHCYSVWIDGQTDGVSERIIGDYLRRHNSRDQFIIATKGGHPPVANYRRNDNGYLAPYRVMADIDDSLSRLAIDEIDLYWLHRDDPRLPVGEILEMLETERKRGRIRYYGGSNWTSERLAEAKQYATANNMTGFVASQPRWNLAATTEFYKKEKRQNPGILLTANNGDVAWHTETGLPMIPYTSTANGFFARRGEAPKHWCTQEGVARYQRVEKLSQELNASPNQIALAWLRHQAFPVIPILGTSKVENLKDAVGAANVSLSTAQVNWLRDGD</sequence>
<dbReference type="GO" id="GO:0016491">
    <property type="term" value="F:oxidoreductase activity"/>
    <property type="evidence" value="ECO:0007669"/>
    <property type="project" value="UniProtKB-KW"/>
</dbReference>
<dbReference type="InterPro" id="IPR023210">
    <property type="entry name" value="NADP_OxRdtase_dom"/>
</dbReference>
<evidence type="ECO:0000313" key="3">
    <source>
        <dbReference type="EMBL" id="WOO40727.1"/>
    </source>
</evidence>
<dbReference type="PANTHER" id="PTHR43364">
    <property type="entry name" value="NADH-SPECIFIC METHYLGLYOXAL REDUCTASE-RELATED"/>
    <property type="match status" value="1"/>
</dbReference>
<dbReference type="Proteomes" id="UP001304300">
    <property type="component" value="Chromosome"/>
</dbReference>
<keyword evidence="1" id="KW-0560">Oxidoreductase</keyword>
<protein>
    <submittedName>
        <fullName evidence="3">Aldo/keto reductase</fullName>
    </submittedName>
</protein>
<reference evidence="3 4" key="1">
    <citation type="submission" date="2023-10" db="EMBL/GenBank/DDBJ databases">
        <title>Rubellicoccus peritrichatus gen. nov., sp. nov., isolated from an algae of coral reef tank.</title>
        <authorList>
            <person name="Luo J."/>
        </authorList>
    </citation>
    <scope>NUCLEOTIDE SEQUENCE [LARGE SCALE GENOMIC DNA]</scope>
    <source>
        <strain evidence="3 4">CR14</strain>
    </source>
</reference>
<feature type="domain" description="NADP-dependent oxidoreductase" evidence="2">
    <location>
        <begin position="17"/>
        <end position="316"/>
    </location>
</feature>
<evidence type="ECO:0000259" key="2">
    <source>
        <dbReference type="Pfam" id="PF00248"/>
    </source>
</evidence>
<dbReference type="KEGG" id="puo:RZN69_19060"/>
<dbReference type="CDD" id="cd19082">
    <property type="entry name" value="AKR_AKR10A1_2"/>
    <property type="match status" value="1"/>
</dbReference>
<gene>
    <name evidence="3" type="ORF">RZN69_19060</name>
</gene>
<organism evidence="3 4">
    <name type="scientific">Rubellicoccus peritrichatus</name>
    <dbReference type="NCBI Taxonomy" id="3080537"/>
    <lineage>
        <taxon>Bacteria</taxon>
        <taxon>Pseudomonadati</taxon>
        <taxon>Verrucomicrobiota</taxon>
        <taxon>Opitutia</taxon>
        <taxon>Puniceicoccales</taxon>
        <taxon>Cerasicoccaceae</taxon>
        <taxon>Rubellicoccus</taxon>
    </lineage>
</organism>
<accession>A0AAQ3QVE6</accession>